<reference evidence="1" key="2">
    <citation type="submission" date="2014-07" db="EMBL/GenBank/DDBJ databases">
        <authorList>
            <person name="Hull J."/>
        </authorList>
    </citation>
    <scope>NUCLEOTIDE SEQUENCE</scope>
</reference>
<keyword evidence="1" id="KW-0560">Oxidoreductase</keyword>
<organism evidence="1">
    <name type="scientific">Lygus hesperus</name>
    <name type="common">Western plant bug</name>
    <dbReference type="NCBI Taxonomy" id="30085"/>
    <lineage>
        <taxon>Eukaryota</taxon>
        <taxon>Metazoa</taxon>
        <taxon>Ecdysozoa</taxon>
        <taxon>Arthropoda</taxon>
        <taxon>Hexapoda</taxon>
        <taxon>Insecta</taxon>
        <taxon>Pterygota</taxon>
        <taxon>Neoptera</taxon>
        <taxon>Paraneoptera</taxon>
        <taxon>Hemiptera</taxon>
        <taxon>Heteroptera</taxon>
        <taxon>Panheteroptera</taxon>
        <taxon>Cimicomorpha</taxon>
        <taxon>Miridae</taxon>
        <taxon>Mirini</taxon>
        <taxon>Lygus</taxon>
    </lineage>
</organism>
<evidence type="ECO:0000313" key="1">
    <source>
        <dbReference type="EMBL" id="JAG42800.1"/>
    </source>
</evidence>
<keyword evidence="1" id="KW-0575">Peroxidase</keyword>
<proteinExistence type="predicted"/>
<protein>
    <submittedName>
        <fullName evidence="1">Catalase-peroxidase</fullName>
    </submittedName>
</protein>
<reference evidence="1" key="1">
    <citation type="journal article" date="2014" name="PLoS ONE">
        <title>Transcriptome-Based Identification of ABC Transporters in the Western Tarnished Plant Bug Lygus hesperus.</title>
        <authorList>
            <person name="Hull J.J."/>
            <person name="Chaney K."/>
            <person name="Geib S.M."/>
            <person name="Fabrick J.A."/>
            <person name="Brent C.S."/>
            <person name="Walsh D."/>
            <person name="Lavine L.C."/>
        </authorList>
    </citation>
    <scope>NUCLEOTIDE SEQUENCE</scope>
</reference>
<feature type="non-terminal residue" evidence="1">
    <location>
        <position position="1"/>
    </location>
</feature>
<sequence length="100" mass="11282">KTAVPIGSASVARLRAHSHDRRPDPNLFGFFRQSVVSLNMDSEKLISYVQESEALWDQRSKNYHSRDETRCGGIEAAQELNSSGELSVEVEHFAYLENQS</sequence>
<dbReference type="GO" id="GO:0004601">
    <property type="term" value="F:peroxidase activity"/>
    <property type="evidence" value="ECO:0007669"/>
    <property type="project" value="UniProtKB-KW"/>
</dbReference>
<dbReference type="EMBL" id="GBHO01000804">
    <property type="protein sequence ID" value="JAG42800.1"/>
    <property type="molecule type" value="Transcribed_RNA"/>
</dbReference>
<accession>A0A0A9ZII8</accession>
<dbReference type="AlphaFoldDB" id="A0A0A9ZII8"/>
<name>A0A0A9ZII8_LYGHE</name>
<gene>
    <name evidence="1" type="primary">katG_5</name>
    <name evidence="1" type="ORF">CM83_2307</name>
</gene>